<dbReference type="Proteomes" id="UP000321558">
    <property type="component" value="Unassembled WGS sequence"/>
</dbReference>
<comment type="caution">
    <text evidence="9">The sequence shown here is derived from an EMBL/GenBank/DDBJ whole genome shotgun (WGS) entry which is preliminary data.</text>
</comment>
<evidence type="ECO:0000256" key="5">
    <source>
        <dbReference type="ARBA" id="ARBA00022989"/>
    </source>
</evidence>
<evidence type="ECO:0000313" key="10">
    <source>
        <dbReference type="Proteomes" id="UP000321558"/>
    </source>
</evidence>
<feature type="transmembrane region" description="Helical" evidence="7">
    <location>
        <begin position="114"/>
        <end position="133"/>
    </location>
</feature>
<dbReference type="STRING" id="582851.GCA_900162665_03948"/>
<keyword evidence="10" id="KW-1185">Reference proteome</keyword>
<comment type="subcellular location">
    <subcellularLocation>
        <location evidence="1">Cell membrane</location>
        <topology evidence="1">Multi-pass membrane protein</topology>
    </subcellularLocation>
</comment>
<evidence type="ECO:0000256" key="3">
    <source>
        <dbReference type="ARBA" id="ARBA00022475"/>
    </source>
</evidence>
<dbReference type="RefSeq" id="WP_147210865.1">
    <property type="nucleotide sequence ID" value="NZ_BJYM01000010.1"/>
</dbReference>
<evidence type="ECO:0000256" key="4">
    <source>
        <dbReference type="ARBA" id="ARBA00022692"/>
    </source>
</evidence>
<keyword evidence="6 7" id="KW-0472">Membrane</keyword>
<feature type="transmembrane region" description="Helical" evidence="7">
    <location>
        <begin position="322"/>
        <end position="343"/>
    </location>
</feature>
<dbReference type="Gene3D" id="1.20.1250.20">
    <property type="entry name" value="MFS general substrate transporter like domains"/>
    <property type="match status" value="1"/>
</dbReference>
<feature type="transmembrane region" description="Helical" evidence="7">
    <location>
        <begin position="154"/>
        <end position="176"/>
    </location>
</feature>
<protein>
    <submittedName>
        <fullName evidence="9">MFS transporter</fullName>
    </submittedName>
</protein>
<feature type="transmembrane region" description="Helical" evidence="7">
    <location>
        <begin position="384"/>
        <end position="402"/>
    </location>
</feature>
<keyword evidence="3" id="KW-1003">Cell membrane</keyword>
<feature type="transmembrane region" description="Helical" evidence="7">
    <location>
        <begin position="355"/>
        <end position="378"/>
    </location>
</feature>
<feature type="domain" description="Major facilitator superfamily (MFS) profile" evidence="8">
    <location>
        <begin position="231"/>
        <end position="411"/>
    </location>
</feature>
<evidence type="ECO:0000256" key="7">
    <source>
        <dbReference type="SAM" id="Phobius"/>
    </source>
</evidence>
<dbReference type="CDD" id="cd06173">
    <property type="entry name" value="MFS_MefA_like"/>
    <property type="match status" value="1"/>
</dbReference>
<dbReference type="PROSITE" id="PS50850">
    <property type="entry name" value="MFS"/>
    <property type="match status" value="1"/>
</dbReference>
<feature type="transmembrane region" description="Helical" evidence="7">
    <location>
        <begin position="232"/>
        <end position="256"/>
    </location>
</feature>
<dbReference type="InterPro" id="IPR020846">
    <property type="entry name" value="MFS_dom"/>
</dbReference>
<dbReference type="InterPro" id="IPR011701">
    <property type="entry name" value="MFS"/>
</dbReference>
<keyword evidence="4 7" id="KW-0812">Transmembrane</keyword>
<organism evidence="9 10">
    <name type="scientific">Oceanobacillus sojae</name>
    <dbReference type="NCBI Taxonomy" id="582851"/>
    <lineage>
        <taxon>Bacteria</taxon>
        <taxon>Bacillati</taxon>
        <taxon>Bacillota</taxon>
        <taxon>Bacilli</taxon>
        <taxon>Bacillales</taxon>
        <taxon>Bacillaceae</taxon>
        <taxon>Oceanobacillus</taxon>
    </lineage>
</organism>
<dbReference type="EMBL" id="BJYM01000010">
    <property type="protein sequence ID" value="GEN87914.1"/>
    <property type="molecule type" value="Genomic_DNA"/>
</dbReference>
<accession>A0A511ZKD5</accession>
<feature type="transmembrane region" description="Helical" evidence="7">
    <location>
        <begin position="298"/>
        <end position="316"/>
    </location>
</feature>
<reference evidence="9 10" key="1">
    <citation type="submission" date="2019-07" db="EMBL/GenBank/DDBJ databases">
        <title>Whole genome shotgun sequence of Oceanobacillus sojae NBRC 105379.</title>
        <authorList>
            <person name="Hosoyama A."/>
            <person name="Uohara A."/>
            <person name="Ohji S."/>
            <person name="Ichikawa N."/>
        </authorList>
    </citation>
    <scope>NUCLEOTIDE SEQUENCE [LARGE SCALE GENOMIC DNA]</scope>
    <source>
        <strain evidence="9 10">NBRC 105379</strain>
    </source>
</reference>
<name>A0A511ZKD5_9BACI</name>
<feature type="transmembrane region" description="Helical" evidence="7">
    <location>
        <begin position="268"/>
        <end position="286"/>
    </location>
</feature>
<keyword evidence="2" id="KW-0813">Transport</keyword>
<proteinExistence type="predicted"/>
<evidence type="ECO:0000256" key="6">
    <source>
        <dbReference type="ARBA" id="ARBA00023136"/>
    </source>
</evidence>
<evidence type="ECO:0000313" key="9">
    <source>
        <dbReference type="EMBL" id="GEN87914.1"/>
    </source>
</evidence>
<dbReference type="PANTHER" id="PTHR23513">
    <property type="entry name" value="INTEGRAL MEMBRANE EFFLUX PROTEIN-RELATED"/>
    <property type="match status" value="1"/>
</dbReference>
<dbReference type="Pfam" id="PF07690">
    <property type="entry name" value="MFS_1"/>
    <property type="match status" value="1"/>
</dbReference>
<sequence length="411" mass="45905">MEINQVKLEKEVPVSLWRNKNFLFLWGGSTVQSIGLQMYILAVPLLIYSMTESALAMSTMRAIDFFPNIFLGIIAGVLVDRVNRKTMMRWTSLISIIASLGMILLLLSNTMQVWHLYILGFILSSAGYTFGNAQHSAMPQIVSKEQLTSANAKLSFVGTFIQTVGPGLAGMLLSILTTASVLSIYLVSLIILFICVQFVQVPEEERLKTKQAGSWRLEIKEGWNELFRNKTLLTPTIAIIFTNLAMSLVIGVLVFYTADQLHASEKEIGLMFSISSLGGLLGALAVKPLRRKFNRGRIFTSFFLVDVVAMVLLSLANTWWLLGISLAIRTFSTVISNIIYLAIRQEVTPNHMLGRVAGTASMFMKLMLPLGLFIAGIWAEWLPVPPLFLFSAVIFLALFIWLSRHPFRKVE</sequence>
<evidence type="ECO:0000256" key="1">
    <source>
        <dbReference type="ARBA" id="ARBA00004651"/>
    </source>
</evidence>
<feature type="transmembrane region" description="Helical" evidence="7">
    <location>
        <begin position="90"/>
        <end position="108"/>
    </location>
</feature>
<dbReference type="SUPFAM" id="SSF103473">
    <property type="entry name" value="MFS general substrate transporter"/>
    <property type="match status" value="1"/>
</dbReference>
<feature type="transmembrane region" description="Helical" evidence="7">
    <location>
        <begin position="21"/>
        <end position="47"/>
    </location>
</feature>
<feature type="transmembrane region" description="Helical" evidence="7">
    <location>
        <begin position="182"/>
        <end position="201"/>
    </location>
</feature>
<evidence type="ECO:0000256" key="2">
    <source>
        <dbReference type="ARBA" id="ARBA00022448"/>
    </source>
</evidence>
<dbReference type="AlphaFoldDB" id="A0A511ZKD5"/>
<gene>
    <name evidence="9" type="ORF">OSO01_26530</name>
</gene>
<keyword evidence="5 7" id="KW-1133">Transmembrane helix</keyword>
<evidence type="ECO:0000259" key="8">
    <source>
        <dbReference type="PROSITE" id="PS50850"/>
    </source>
</evidence>
<dbReference type="InterPro" id="IPR036259">
    <property type="entry name" value="MFS_trans_sf"/>
</dbReference>
<feature type="transmembrane region" description="Helical" evidence="7">
    <location>
        <begin position="59"/>
        <end position="78"/>
    </location>
</feature>
<dbReference type="GO" id="GO:0022857">
    <property type="term" value="F:transmembrane transporter activity"/>
    <property type="evidence" value="ECO:0007669"/>
    <property type="project" value="InterPro"/>
</dbReference>
<dbReference type="GO" id="GO:0005886">
    <property type="term" value="C:plasma membrane"/>
    <property type="evidence" value="ECO:0007669"/>
    <property type="project" value="UniProtKB-SubCell"/>
</dbReference>
<dbReference type="OrthoDB" id="2276409at2"/>
<dbReference type="PANTHER" id="PTHR23513:SF6">
    <property type="entry name" value="MAJOR FACILITATOR SUPERFAMILY ASSOCIATED DOMAIN-CONTAINING PROTEIN"/>
    <property type="match status" value="1"/>
</dbReference>